<feature type="compositionally biased region" description="Pro residues" evidence="1">
    <location>
        <begin position="228"/>
        <end position="248"/>
    </location>
</feature>
<feature type="compositionally biased region" description="Basic and acidic residues" evidence="1">
    <location>
        <begin position="103"/>
        <end position="116"/>
    </location>
</feature>
<evidence type="ECO:0000256" key="1">
    <source>
        <dbReference type="SAM" id="MobiDB-lite"/>
    </source>
</evidence>
<keyword evidence="2" id="KW-0472">Membrane</keyword>
<keyword evidence="3" id="KW-0732">Signal</keyword>
<evidence type="ECO:0000256" key="2">
    <source>
        <dbReference type="SAM" id="Phobius"/>
    </source>
</evidence>
<feature type="region of interest" description="Disordered" evidence="1">
    <location>
        <begin position="271"/>
        <end position="319"/>
    </location>
</feature>
<accession>A0ABN2MVB4</accession>
<keyword evidence="5" id="KW-1185">Reference proteome</keyword>
<reference evidence="4 5" key="1">
    <citation type="journal article" date="2019" name="Int. J. Syst. Evol. Microbiol.">
        <title>The Global Catalogue of Microorganisms (GCM) 10K type strain sequencing project: providing services to taxonomists for standard genome sequencing and annotation.</title>
        <authorList>
            <consortium name="The Broad Institute Genomics Platform"/>
            <consortium name="The Broad Institute Genome Sequencing Center for Infectious Disease"/>
            <person name="Wu L."/>
            <person name="Ma J."/>
        </authorList>
    </citation>
    <scope>NUCLEOTIDE SEQUENCE [LARGE SCALE GENOMIC DNA]</scope>
    <source>
        <strain evidence="4 5">JCM 16009</strain>
    </source>
</reference>
<comment type="caution">
    <text evidence="4">The sequence shown here is derived from an EMBL/GenBank/DDBJ whole genome shotgun (WGS) entry which is preliminary data.</text>
</comment>
<feature type="region of interest" description="Disordered" evidence="1">
    <location>
        <begin position="226"/>
        <end position="257"/>
    </location>
</feature>
<dbReference type="RefSeq" id="WP_344413648.1">
    <property type="nucleotide sequence ID" value="NZ_BAAAQK010000004.1"/>
</dbReference>
<keyword evidence="2" id="KW-1133">Transmembrane helix</keyword>
<feature type="transmembrane region" description="Helical" evidence="2">
    <location>
        <begin position="197"/>
        <end position="220"/>
    </location>
</feature>
<keyword evidence="2" id="KW-0812">Transmembrane</keyword>
<feature type="compositionally biased region" description="Basic and acidic residues" evidence="1">
    <location>
        <begin position="429"/>
        <end position="443"/>
    </location>
</feature>
<feature type="compositionally biased region" description="Basic and acidic residues" evidence="1">
    <location>
        <begin position="277"/>
        <end position="301"/>
    </location>
</feature>
<feature type="signal peptide" evidence="3">
    <location>
        <begin position="1"/>
        <end position="28"/>
    </location>
</feature>
<feature type="transmembrane region" description="Helical" evidence="2">
    <location>
        <begin position="51"/>
        <end position="70"/>
    </location>
</feature>
<feature type="chain" id="PRO_5046215166" evidence="3">
    <location>
        <begin position="29"/>
        <end position="922"/>
    </location>
</feature>
<proteinExistence type="predicted"/>
<feature type="transmembrane region" description="Helical" evidence="2">
    <location>
        <begin position="368"/>
        <end position="393"/>
    </location>
</feature>
<evidence type="ECO:0000313" key="5">
    <source>
        <dbReference type="Proteomes" id="UP001500449"/>
    </source>
</evidence>
<dbReference type="EMBL" id="BAAAQK010000004">
    <property type="protein sequence ID" value="GAA1836634.1"/>
    <property type="molecule type" value="Genomic_DNA"/>
</dbReference>
<evidence type="ECO:0000313" key="4">
    <source>
        <dbReference type="EMBL" id="GAA1836634.1"/>
    </source>
</evidence>
<gene>
    <name evidence="4" type="ORF">GCM10009836_13930</name>
</gene>
<feature type="transmembrane region" description="Helical" evidence="2">
    <location>
        <begin position="334"/>
        <end position="356"/>
    </location>
</feature>
<dbReference type="Proteomes" id="UP001500449">
    <property type="component" value="Unassembled WGS sequence"/>
</dbReference>
<feature type="region of interest" description="Disordered" evidence="1">
    <location>
        <begin position="613"/>
        <end position="684"/>
    </location>
</feature>
<evidence type="ECO:0000256" key="3">
    <source>
        <dbReference type="SAM" id="SignalP"/>
    </source>
</evidence>
<feature type="compositionally biased region" description="Gly residues" evidence="1">
    <location>
        <begin position="80"/>
        <end position="97"/>
    </location>
</feature>
<name>A0ABN2MVB4_9PSEU</name>
<organism evidence="4 5">
    <name type="scientific">Pseudonocardia ailaonensis</name>
    <dbReference type="NCBI Taxonomy" id="367279"/>
    <lineage>
        <taxon>Bacteria</taxon>
        <taxon>Bacillati</taxon>
        <taxon>Actinomycetota</taxon>
        <taxon>Actinomycetes</taxon>
        <taxon>Pseudonocardiales</taxon>
        <taxon>Pseudonocardiaceae</taxon>
        <taxon>Pseudonocardia</taxon>
    </lineage>
</organism>
<feature type="region of interest" description="Disordered" evidence="1">
    <location>
        <begin position="76"/>
        <end position="116"/>
    </location>
</feature>
<feature type="region of interest" description="Disordered" evidence="1">
    <location>
        <begin position="404"/>
        <end position="443"/>
    </location>
</feature>
<protein>
    <submittedName>
        <fullName evidence="4">Uncharacterized protein</fullName>
    </submittedName>
</protein>
<feature type="transmembrane region" description="Helical" evidence="2">
    <location>
        <begin position="477"/>
        <end position="500"/>
    </location>
</feature>
<sequence>MLARRGRAAAPLAVALPLAVLASGGSAAAEPLTPAARAAAALGEQASAGAVALRVVLLVGTALLAGIALVSAAGPDAGRRGPGGRAGSGVGPAGSGVGRTARSGRDEPRPRRDHDRLGLTVLSGRGVSVTAWVAAGVVAVAAEVVHLTGSVSVPGTVVHVVAALLAAALVGTCWAALPGAVLVVLLAAGLGSTHSGVAFALDALVAVAVALLLGAAAVGITGRGPAVEPGPPPAPGPGAGEPPAPGRTPVPQGLRSRELAEAVTESFAVVSPAGTREAVRAERHPDSRRATPRPARRESATRAEPAPGSHGVGGRGVEVRGVGDRGAGVRGVGALMGIGLVGGVVAVAAALAQLLVDGPETAHDLTATGAGLAGLSAVVLPALATAGLLALLLHDRRFGASRQVGGGASALERRSSPVRGRAPALAAAGEERSSRGADRRPGAVVAGDRRFGASVQVEGCAAALDRRSSGARRVREVWRIVAVLGVLGTVAAALVGVVPLPGPAPVPGEPLLRTVEAGSQRLALLVAPLRPGPNLVRVSGTGYLAEAAAVRPVAYAGHDHQANSTASVAVTGSSAPAVPFTARDGAAGGWAVVDLPEGASTLTVTAGGVTSTVPVDAGSETRVDTGSATATLPAATKGAVPEGPATEGPVAPGQRSSTQVSAVDGVAGQGADPRSAGLTGPDGPECAAALLGDLVGQRPGEAAPQVTTCPADSLSEADARALRATVRTLTDHGVRSVRIAADDSPRSRAAADLVRGLAAQARARVVDRVDKDSALIVVSGWSPAAATLREAAARSLETPTHLGGTYLAPWLMTAGVVTRATSSIVPLDFDPSDQPARLYAGQVAAAFPGETPSAAGFTAWARHGGAPLADRPRLYGAAPVDVPMTSTGLTNGADDHHHGGANPAAWFPNGTVVPVSAPLETP</sequence>